<dbReference type="CDD" id="cd00082">
    <property type="entry name" value="HisKA"/>
    <property type="match status" value="1"/>
</dbReference>
<evidence type="ECO:0000256" key="11">
    <source>
        <dbReference type="SAM" id="Phobius"/>
    </source>
</evidence>
<evidence type="ECO:0000256" key="8">
    <source>
        <dbReference type="ARBA" id="ARBA00022989"/>
    </source>
</evidence>
<evidence type="ECO:0000313" key="15">
    <source>
        <dbReference type="Proteomes" id="UP001529338"/>
    </source>
</evidence>
<keyword evidence="4" id="KW-0597">Phosphoprotein</keyword>
<name>A0ABT7SCD3_9CELL</name>
<dbReference type="Pfam" id="PF02518">
    <property type="entry name" value="HATPase_c"/>
    <property type="match status" value="1"/>
</dbReference>
<evidence type="ECO:0000256" key="2">
    <source>
        <dbReference type="ARBA" id="ARBA00004236"/>
    </source>
</evidence>
<dbReference type="Gene3D" id="1.10.287.130">
    <property type="match status" value="1"/>
</dbReference>
<dbReference type="PRINTS" id="PR00344">
    <property type="entry name" value="BCTRLSENSOR"/>
</dbReference>
<dbReference type="SMART" id="SM00387">
    <property type="entry name" value="HATPase_c"/>
    <property type="match status" value="1"/>
</dbReference>
<dbReference type="Proteomes" id="UP001529338">
    <property type="component" value="Unassembled WGS sequence"/>
</dbReference>
<feature type="domain" description="HAMP" evidence="13">
    <location>
        <begin position="179"/>
        <end position="232"/>
    </location>
</feature>
<reference evidence="14 15" key="1">
    <citation type="submission" date="2023-06" db="EMBL/GenBank/DDBJ databases">
        <title>Cellulomonas sp. MW4 Whole genome sequence.</title>
        <authorList>
            <person name="Park S."/>
        </authorList>
    </citation>
    <scope>NUCLEOTIDE SEQUENCE [LARGE SCALE GENOMIC DNA]</scope>
    <source>
        <strain evidence="14 15">MW4</strain>
    </source>
</reference>
<dbReference type="PROSITE" id="PS50885">
    <property type="entry name" value="HAMP"/>
    <property type="match status" value="1"/>
</dbReference>
<evidence type="ECO:0000256" key="1">
    <source>
        <dbReference type="ARBA" id="ARBA00000085"/>
    </source>
</evidence>
<dbReference type="SUPFAM" id="SSF47384">
    <property type="entry name" value="Homodimeric domain of signal transducing histidine kinase"/>
    <property type="match status" value="1"/>
</dbReference>
<dbReference type="PANTHER" id="PTHR45436">
    <property type="entry name" value="SENSOR HISTIDINE KINASE YKOH"/>
    <property type="match status" value="1"/>
</dbReference>
<dbReference type="RefSeq" id="WP_289453361.1">
    <property type="nucleotide sequence ID" value="NZ_JAUCGQ010000001.1"/>
</dbReference>
<dbReference type="InterPro" id="IPR003661">
    <property type="entry name" value="HisK_dim/P_dom"/>
</dbReference>
<dbReference type="InterPro" id="IPR003594">
    <property type="entry name" value="HATPase_dom"/>
</dbReference>
<evidence type="ECO:0000259" key="12">
    <source>
        <dbReference type="PROSITE" id="PS50109"/>
    </source>
</evidence>
<dbReference type="InterPro" id="IPR036890">
    <property type="entry name" value="HATPase_C_sf"/>
</dbReference>
<evidence type="ECO:0000256" key="9">
    <source>
        <dbReference type="ARBA" id="ARBA00023012"/>
    </source>
</evidence>
<evidence type="ECO:0000256" key="6">
    <source>
        <dbReference type="ARBA" id="ARBA00022692"/>
    </source>
</evidence>
<dbReference type="PANTHER" id="PTHR45436:SF16">
    <property type="entry name" value="HISTIDINE KINASE"/>
    <property type="match status" value="1"/>
</dbReference>
<keyword evidence="15" id="KW-1185">Reference proteome</keyword>
<dbReference type="EMBL" id="JAUCGQ010000001">
    <property type="protein sequence ID" value="MDM7853845.1"/>
    <property type="molecule type" value="Genomic_DNA"/>
</dbReference>
<organism evidence="14 15">
    <name type="scientific">Cellulomonas alba</name>
    <dbReference type="NCBI Taxonomy" id="3053467"/>
    <lineage>
        <taxon>Bacteria</taxon>
        <taxon>Bacillati</taxon>
        <taxon>Actinomycetota</taxon>
        <taxon>Actinomycetes</taxon>
        <taxon>Micrococcales</taxon>
        <taxon>Cellulomonadaceae</taxon>
        <taxon>Cellulomonas</taxon>
    </lineage>
</organism>
<keyword evidence="5" id="KW-0808">Transferase</keyword>
<proteinExistence type="predicted"/>
<accession>A0ABT7SCD3</accession>
<feature type="domain" description="Histidine kinase" evidence="12">
    <location>
        <begin position="240"/>
        <end position="441"/>
    </location>
</feature>
<dbReference type="InterPro" id="IPR050428">
    <property type="entry name" value="TCS_sensor_his_kinase"/>
</dbReference>
<evidence type="ECO:0000256" key="3">
    <source>
        <dbReference type="ARBA" id="ARBA00012438"/>
    </source>
</evidence>
<dbReference type="InterPro" id="IPR003660">
    <property type="entry name" value="HAMP_dom"/>
</dbReference>
<dbReference type="Pfam" id="PF00512">
    <property type="entry name" value="HisKA"/>
    <property type="match status" value="1"/>
</dbReference>
<dbReference type="InterPro" id="IPR004358">
    <property type="entry name" value="Sig_transdc_His_kin-like_C"/>
</dbReference>
<keyword evidence="9" id="KW-0902">Two-component regulatory system</keyword>
<evidence type="ECO:0000256" key="4">
    <source>
        <dbReference type="ARBA" id="ARBA00022553"/>
    </source>
</evidence>
<evidence type="ECO:0000256" key="5">
    <source>
        <dbReference type="ARBA" id="ARBA00022679"/>
    </source>
</evidence>
<dbReference type="InterPro" id="IPR005467">
    <property type="entry name" value="His_kinase_dom"/>
</dbReference>
<dbReference type="SUPFAM" id="SSF55874">
    <property type="entry name" value="ATPase domain of HSP90 chaperone/DNA topoisomerase II/histidine kinase"/>
    <property type="match status" value="1"/>
</dbReference>
<dbReference type="Pfam" id="PF00672">
    <property type="entry name" value="HAMP"/>
    <property type="match status" value="1"/>
</dbReference>
<comment type="caution">
    <text evidence="14">The sequence shown here is derived from an EMBL/GenBank/DDBJ whole genome shotgun (WGS) entry which is preliminary data.</text>
</comment>
<sequence length="446" mass="45776">MSGRSWSPGSPRAWGLRARIVTTAAVLTAVGMAALVAITALVLDRANDANVRGLLEDRAQAVAAASVAPDGSLGEPQGLAASDEVAWIFDASGAQVHGPAGSDLDHAAARLATVTAPATAEPDGWLLYAEPLPRGAGAVVVGSSLRPYESTRDTALLVAGALGVLVVGSVTAMSAWTVTRALRPVTSMARSAAAWSEQDLDRRFDLGPPHDEITELGAVLDALLGRVARALVAEQRLTSELAHELRTPLTVVRAEAELALRSPALPADEADRLERIVAATDHLASVIDALLSAARGASSAETPVPVDEVLAAAASVASTGRLDVDLVVAPAGRLYVATPVDVAARALSPLVANALRYARTAVTVAARDGGAVVEIEVRDDGPGVDPGRREDVFVPGRRSVESPGAGLGLPLARRVARGSGGDVQLAEGSPTRFVLTLPKAARPPRD</sequence>
<evidence type="ECO:0000313" key="14">
    <source>
        <dbReference type="EMBL" id="MDM7853845.1"/>
    </source>
</evidence>
<evidence type="ECO:0000256" key="7">
    <source>
        <dbReference type="ARBA" id="ARBA00022777"/>
    </source>
</evidence>
<dbReference type="SMART" id="SM00304">
    <property type="entry name" value="HAMP"/>
    <property type="match status" value="1"/>
</dbReference>
<feature type="transmembrane region" description="Helical" evidence="11">
    <location>
        <begin position="155"/>
        <end position="178"/>
    </location>
</feature>
<comment type="catalytic activity">
    <reaction evidence="1">
        <text>ATP + protein L-histidine = ADP + protein N-phospho-L-histidine.</text>
        <dbReference type="EC" id="2.7.13.3"/>
    </reaction>
</comment>
<dbReference type="PROSITE" id="PS50109">
    <property type="entry name" value="HIS_KIN"/>
    <property type="match status" value="1"/>
</dbReference>
<dbReference type="SMART" id="SM00388">
    <property type="entry name" value="HisKA"/>
    <property type="match status" value="1"/>
</dbReference>
<keyword evidence="10 11" id="KW-0472">Membrane</keyword>
<evidence type="ECO:0000256" key="10">
    <source>
        <dbReference type="ARBA" id="ARBA00023136"/>
    </source>
</evidence>
<dbReference type="InterPro" id="IPR036097">
    <property type="entry name" value="HisK_dim/P_sf"/>
</dbReference>
<dbReference type="Gene3D" id="3.30.565.10">
    <property type="entry name" value="Histidine kinase-like ATPase, C-terminal domain"/>
    <property type="match status" value="1"/>
</dbReference>
<comment type="subcellular location">
    <subcellularLocation>
        <location evidence="2">Cell membrane</location>
    </subcellularLocation>
</comment>
<dbReference type="GO" id="GO:0016301">
    <property type="term" value="F:kinase activity"/>
    <property type="evidence" value="ECO:0007669"/>
    <property type="project" value="UniProtKB-KW"/>
</dbReference>
<dbReference type="Gene3D" id="6.10.340.10">
    <property type="match status" value="1"/>
</dbReference>
<feature type="transmembrane region" description="Helical" evidence="11">
    <location>
        <begin position="20"/>
        <end position="43"/>
    </location>
</feature>
<gene>
    <name evidence="14" type="ORF">QRT04_02780</name>
</gene>
<dbReference type="EC" id="2.7.13.3" evidence="3"/>
<keyword evidence="6 11" id="KW-0812">Transmembrane</keyword>
<evidence type="ECO:0000259" key="13">
    <source>
        <dbReference type="PROSITE" id="PS50885"/>
    </source>
</evidence>
<keyword evidence="7 14" id="KW-0418">Kinase</keyword>
<keyword evidence="8 11" id="KW-1133">Transmembrane helix</keyword>
<protein>
    <recommendedName>
        <fullName evidence="3">histidine kinase</fullName>
        <ecNumber evidence="3">2.7.13.3</ecNumber>
    </recommendedName>
</protein>